<accession>A0A016V6I8</accession>
<sequence length="91" mass="10587">MVSQAPTITSNNSTDAHFGWSETDVLFRNNRIFKRYKRSCSGKSRSRVNLRSSTVQIQWSCVFLLYRCGHYSVADVLYTTAYRLLRIISEK</sequence>
<evidence type="ECO:0000313" key="1">
    <source>
        <dbReference type="EMBL" id="EYC22597.1"/>
    </source>
</evidence>
<reference evidence="2" key="1">
    <citation type="journal article" date="2015" name="Nat. Genet.">
        <title>The genome and transcriptome of the zoonotic hookworm Ancylostoma ceylanicum identify infection-specific gene families.</title>
        <authorList>
            <person name="Schwarz E.M."/>
            <person name="Hu Y."/>
            <person name="Antoshechkin I."/>
            <person name="Miller M.M."/>
            <person name="Sternberg P.W."/>
            <person name="Aroian R.V."/>
        </authorList>
    </citation>
    <scope>NUCLEOTIDE SEQUENCE</scope>
    <source>
        <strain evidence="2">HY135</strain>
    </source>
</reference>
<dbReference type="EMBL" id="JARK01001353">
    <property type="protein sequence ID" value="EYC22597.1"/>
    <property type="molecule type" value="Genomic_DNA"/>
</dbReference>
<name>A0A016V6I8_9BILA</name>
<dbReference type="Proteomes" id="UP000024635">
    <property type="component" value="Unassembled WGS sequence"/>
</dbReference>
<comment type="caution">
    <text evidence="1">The sequence shown here is derived from an EMBL/GenBank/DDBJ whole genome shotgun (WGS) entry which is preliminary data.</text>
</comment>
<evidence type="ECO:0000313" key="2">
    <source>
        <dbReference type="Proteomes" id="UP000024635"/>
    </source>
</evidence>
<proteinExistence type="predicted"/>
<keyword evidence="2" id="KW-1185">Reference proteome</keyword>
<organism evidence="1 2">
    <name type="scientific">Ancylostoma ceylanicum</name>
    <dbReference type="NCBI Taxonomy" id="53326"/>
    <lineage>
        <taxon>Eukaryota</taxon>
        <taxon>Metazoa</taxon>
        <taxon>Ecdysozoa</taxon>
        <taxon>Nematoda</taxon>
        <taxon>Chromadorea</taxon>
        <taxon>Rhabditida</taxon>
        <taxon>Rhabditina</taxon>
        <taxon>Rhabditomorpha</taxon>
        <taxon>Strongyloidea</taxon>
        <taxon>Ancylostomatidae</taxon>
        <taxon>Ancylostomatinae</taxon>
        <taxon>Ancylostoma</taxon>
    </lineage>
</organism>
<dbReference type="AlphaFoldDB" id="A0A016V6I8"/>
<gene>
    <name evidence="1" type="primary">Acey_s0017.g3448</name>
    <name evidence="1" type="ORF">Y032_0017g3448</name>
</gene>
<protein>
    <submittedName>
        <fullName evidence="1">Uncharacterized protein</fullName>
    </submittedName>
</protein>